<dbReference type="InterPro" id="IPR000690">
    <property type="entry name" value="Matrin/U1-C_Znf_C2H2"/>
</dbReference>
<evidence type="ECO:0000256" key="5">
    <source>
        <dbReference type="ARBA" id="ARBA00022771"/>
    </source>
</evidence>
<dbReference type="EMBL" id="JH818298">
    <property type="protein sequence ID" value="EKC36073.1"/>
    <property type="molecule type" value="Genomic_DNA"/>
</dbReference>
<keyword evidence="2" id="KW-0507">mRNA processing</keyword>
<dbReference type="Pfam" id="PF00642">
    <property type="entry name" value="zf-CCCH"/>
    <property type="match status" value="1"/>
</dbReference>
<dbReference type="InterPro" id="IPR000571">
    <property type="entry name" value="Znf_CCCH"/>
</dbReference>
<dbReference type="InterPro" id="IPR013085">
    <property type="entry name" value="U1-CZ_Znf_C2H2"/>
</dbReference>
<evidence type="ECO:0000256" key="2">
    <source>
        <dbReference type="ARBA" id="ARBA00022664"/>
    </source>
</evidence>
<sequence>MGRRYYCDFCDKSFADNPTHRKNHLKGVQHQRNRKAHYDSFRNPEIVLQDELSKRPCKNFLSTGMCNFMDNCKFSHLTDERKADLERIVKEKQKVREDKTRALEDKDPEKTLSEWLSKKRSKTDDQDVNEVGIVSEAPLLPVYEIPPHVAQLQNPPPSVLPPPPDVLRGLSFVDWG</sequence>
<dbReference type="GO" id="GO:0005689">
    <property type="term" value="C:U12-type spliceosomal complex"/>
    <property type="evidence" value="ECO:0007669"/>
    <property type="project" value="TreeGrafter"/>
</dbReference>
<evidence type="ECO:0000256" key="4">
    <source>
        <dbReference type="ARBA" id="ARBA00022728"/>
    </source>
</evidence>
<dbReference type="SMART" id="SM00451">
    <property type="entry name" value="ZnF_U1"/>
    <property type="match status" value="1"/>
</dbReference>
<dbReference type="Pfam" id="PF06220">
    <property type="entry name" value="zf-U1"/>
    <property type="match status" value="1"/>
</dbReference>
<comment type="subcellular location">
    <subcellularLocation>
        <location evidence="1">Nucleus</location>
    </subcellularLocation>
</comment>
<dbReference type="FunFam" id="3.30.160.60:FF:000741">
    <property type="entry name" value="Zinc finger matrin-type protein 5"/>
    <property type="match status" value="1"/>
</dbReference>
<evidence type="ECO:0000313" key="11">
    <source>
        <dbReference type="EMBL" id="EKC36073.1"/>
    </source>
</evidence>
<reference evidence="11" key="1">
    <citation type="journal article" date="2012" name="Nature">
        <title>The oyster genome reveals stress adaptation and complexity of shell formation.</title>
        <authorList>
            <person name="Zhang G."/>
            <person name="Fang X."/>
            <person name="Guo X."/>
            <person name="Li L."/>
            <person name="Luo R."/>
            <person name="Xu F."/>
            <person name="Yang P."/>
            <person name="Zhang L."/>
            <person name="Wang X."/>
            <person name="Qi H."/>
            <person name="Xiong Z."/>
            <person name="Que H."/>
            <person name="Xie Y."/>
            <person name="Holland P.W."/>
            <person name="Paps J."/>
            <person name="Zhu Y."/>
            <person name="Wu F."/>
            <person name="Chen Y."/>
            <person name="Wang J."/>
            <person name="Peng C."/>
            <person name="Meng J."/>
            <person name="Yang L."/>
            <person name="Liu J."/>
            <person name="Wen B."/>
            <person name="Zhang N."/>
            <person name="Huang Z."/>
            <person name="Zhu Q."/>
            <person name="Feng Y."/>
            <person name="Mount A."/>
            <person name="Hedgecock D."/>
            <person name="Xu Z."/>
            <person name="Liu Y."/>
            <person name="Domazet-Loso T."/>
            <person name="Du Y."/>
            <person name="Sun X."/>
            <person name="Zhang S."/>
            <person name="Liu B."/>
            <person name="Cheng P."/>
            <person name="Jiang X."/>
            <person name="Li J."/>
            <person name="Fan D."/>
            <person name="Wang W."/>
            <person name="Fu W."/>
            <person name="Wang T."/>
            <person name="Wang B."/>
            <person name="Zhang J."/>
            <person name="Peng Z."/>
            <person name="Li Y."/>
            <person name="Li N."/>
            <person name="Wang J."/>
            <person name="Chen M."/>
            <person name="He Y."/>
            <person name="Tan F."/>
            <person name="Song X."/>
            <person name="Zheng Q."/>
            <person name="Huang R."/>
            <person name="Yang H."/>
            <person name="Du X."/>
            <person name="Chen L."/>
            <person name="Yang M."/>
            <person name="Gaffney P.M."/>
            <person name="Wang S."/>
            <person name="Luo L."/>
            <person name="She Z."/>
            <person name="Ming Y."/>
            <person name="Huang W."/>
            <person name="Zhang S."/>
            <person name="Huang B."/>
            <person name="Zhang Y."/>
            <person name="Qu T."/>
            <person name="Ni P."/>
            <person name="Miao G."/>
            <person name="Wang J."/>
            <person name="Wang Q."/>
            <person name="Steinberg C.E."/>
            <person name="Wang H."/>
            <person name="Li N."/>
            <person name="Qian L."/>
            <person name="Zhang G."/>
            <person name="Li Y."/>
            <person name="Yang H."/>
            <person name="Liu X."/>
            <person name="Wang J."/>
            <person name="Yin Y."/>
            <person name="Wang J."/>
        </authorList>
    </citation>
    <scope>NUCLEOTIDE SEQUENCE [LARGE SCALE GENOMIC DNA]</scope>
    <source>
        <strain evidence="11">05x7-T-G4-1.051#20</strain>
    </source>
</reference>
<evidence type="ECO:0000256" key="7">
    <source>
        <dbReference type="ARBA" id="ARBA00023187"/>
    </source>
</evidence>
<dbReference type="KEGG" id="crg:105347110"/>
<dbReference type="GO" id="GO:0008380">
    <property type="term" value="P:RNA splicing"/>
    <property type="evidence" value="ECO:0007669"/>
    <property type="project" value="UniProtKB-KW"/>
</dbReference>
<keyword evidence="7" id="KW-0508">mRNA splicing</keyword>
<keyword evidence="3" id="KW-0479">Metal-binding</keyword>
<dbReference type="PROSITE" id="PS50171">
    <property type="entry name" value="ZF_MATRIN"/>
    <property type="match status" value="1"/>
</dbReference>
<keyword evidence="4" id="KW-0747">Spliceosome</keyword>
<dbReference type="SMART" id="SM00356">
    <property type="entry name" value="ZnF_C3H1"/>
    <property type="match status" value="1"/>
</dbReference>
<dbReference type="InParanoid" id="K1QQQ9"/>
<evidence type="ECO:0000256" key="6">
    <source>
        <dbReference type="ARBA" id="ARBA00022833"/>
    </source>
</evidence>
<dbReference type="FunCoup" id="K1QQQ9">
    <property type="interactions" value="221"/>
</dbReference>
<gene>
    <name evidence="11" type="ORF">CGI_10022472</name>
</gene>
<name>K1QQQ9_MAGGI</name>
<dbReference type="AlphaFoldDB" id="K1QQQ9"/>
<organism evidence="11">
    <name type="scientific">Magallana gigas</name>
    <name type="common">Pacific oyster</name>
    <name type="synonym">Crassostrea gigas</name>
    <dbReference type="NCBI Taxonomy" id="29159"/>
    <lineage>
        <taxon>Eukaryota</taxon>
        <taxon>Metazoa</taxon>
        <taxon>Spiralia</taxon>
        <taxon>Lophotrochozoa</taxon>
        <taxon>Mollusca</taxon>
        <taxon>Bivalvia</taxon>
        <taxon>Autobranchia</taxon>
        <taxon>Pteriomorphia</taxon>
        <taxon>Ostreida</taxon>
        <taxon>Ostreoidea</taxon>
        <taxon>Ostreidae</taxon>
        <taxon>Magallana</taxon>
    </lineage>
</organism>
<dbReference type="PANTHER" id="PTHR16465:SF0">
    <property type="entry name" value="ZINC FINGER MATRIN-TYPE PROTEIN 5"/>
    <property type="match status" value="1"/>
</dbReference>
<keyword evidence="5" id="KW-0863">Zinc-finger</keyword>
<dbReference type="PROSITE" id="PS50103">
    <property type="entry name" value="ZF_C3H1"/>
    <property type="match status" value="1"/>
</dbReference>
<keyword evidence="8" id="KW-0539">Nucleus</keyword>
<evidence type="ECO:0000256" key="1">
    <source>
        <dbReference type="ARBA" id="ARBA00004123"/>
    </source>
</evidence>
<evidence type="ECO:0000256" key="10">
    <source>
        <dbReference type="ARBA" id="ARBA00076547"/>
    </source>
</evidence>
<dbReference type="GO" id="GO:0008270">
    <property type="term" value="F:zinc ion binding"/>
    <property type="evidence" value="ECO:0007669"/>
    <property type="project" value="UniProtKB-KW"/>
</dbReference>
<proteinExistence type="predicted"/>
<dbReference type="SUPFAM" id="SSF57667">
    <property type="entry name" value="beta-beta-alpha zinc fingers"/>
    <property type="match status" value="1"/>
</dbReference>
<dbReference type="InterPro" id="IPR036855">
    <property type="entry name" value="Znf_CCCH_sf"/>
</dbReference>
<protein>
    <recommendedName>
        <fullName evidence="9">Zinc finger matrin-type protein 5</fullName>
    </recommendedName>
    <alternativeName>
        <fullName evidence="10">U11/U12 small nuclear ribonucleoprotein 20 kDa protein</fullName>
    </alternativeName>
</protein>
<keyword evidence="6" id="KW-0862">Zinc</keyword>
<evidence type="ECO:0000256" key="9">
    <source>
        <dbReference type="ARBA" id="ARBA00067764"/>
    </source>
</evidence>
<dbReference type="SUPFAM" id="SSF90229">
    <property type="entry name" value="CCCH zinc finger"/>
    <property type="match status" value="1"/>
</dbReference>
<dbReference type="GO" id="GO:0006397">
    <property type="term" value="P:mRNA processing"/>
    <property type="evidence" value="ECO:0007669"/>
    <property type="project" value="UniProtKB-KW"/>
</dbReference>
<accession>K1QQQ9</accession>
<dbReference type="Gene3D" id="3.30.160.60">
    <property type="entry name" value="Classic Zinc Finger"/>
    <property type="match status" value="1"/>
</dbReference>
<dbReference type="InterPro" id="IPR003604">
    <property type="entry name" value="Matrin/U1-like-C_Znf_C2H2"/>
</dbReference>
<dbReference type="OrthoDB" id="2417221at2759"/>
<dbReference type="PANTHER" id="PTHR16465">
    <property type="entry name" value="NUCLEASE-RELATED"/>
    <property type="match status" value="1"/>
</dbReference>
<evidence type="ECO:0000256" key="3">
    <source>
        <dbReference type="ARBA" id="ARBA00022723"/>
    </source>
</evidence>
<dbReference type="HOGENOM" id="CLU_100385_1_0_1"/>
<dbReference type="Gene3D" id="4.10.1000.10">
    <property type="entry name" value="Zinc finger, CCCH-type"/>
    <property type="match status" value="1"/>
</dbReference>
<dbReference type="InterPro" id="IPR036236">
    <property type="entry name" value="Znf_C2H2_sf"/>
</dbReference>
<evidence type="ECO:0000256" key="8">
    <source>
        <dbReference type="ARBA" id="ARBA00023242"/>
    </source>
</evidence>
<dbReference type="GO" id="GO:0003676">
    <property type="term" value="F:nucleic acid binding"/>
    <property type="evidence" value="ECO:0007669"/>
    <property type="project" value="InterPro"/>
</dbReference>